<comment type="caution">
    <text evidence="3">The sequence shown here is derived from an EMBL/GenBank/DDBJ whole genome shotgun (WGS) entry which is preliminary data.</text>
</comment>
<feature type="domain" description="BAH" evidence="2">
    <location>
        <begin position="17"/>
        <end position="154"/>
    </location>
</feature>
<dbReference type="InParanoid" id="A0A1Y2DD24"/>
<evidence type="ECO:0000256" key="1">
    <source>
        <dbReference type="SAM" id="MobiDB-lite"/>
    </source>
</evidence>
<dbReference type="EMBL" id="MCGR01000083">
    <property type="protein sequence ID" value="ORY57097.1"/>
    <property type="molecule type" value="Genomic_DNA"/>
</dbReference>
<name>A0A1Y2DD24_9BASI</name>
<evidence type="ECO:0000313" key="3">
    <source>
        <dbReference type="EMBL" id="ORY57097.1"/>
    </source>
</evidence>
<evidence type="ECO:0000313" key="4">
    <source>
        <dbReference type="Proteomes" id="UP000193467"/>
    </source>
</evidence>
<gene>
    <name evidence="3" type="ORF">BCR35DRAFT_211546</name>
</gene>
<sequence length="241" mass="27455">MPKLAPPPPVMYALNSDQLQVGDWIMYKSRVESSAEPQARVGQIIGLHPGGELDQLCCRRYLRKSDLRTSAQLQQFNSLVVPDVIHEFSYGEEVLIQEYAEVVPVASYLEKCFVMYTSLREQGYPSPKYWREPMPLFVSHAVLQAKGVVYKELKAWEKSVLTVTKWKPSVKTAQSSIHGSRTTSKRHTPTRTISPRTTSINTGASRILDTPSPRHKPSNARCVLSRRREWFRIKRLEVLGS</sequence>
<feature type="region of interest" description="Disordered" evidence="1">
    <location>
        <begin position="174"/>
        <end position="219"/>
    </location>
</feature>
<dbReference type="PROSITE" id="PS51038">
    <property type="entry name" value="BAH"/>
    <property type="match status" value="1"/>
</dbReference>
<organism evidence="3 4">
    <name type="scientific">Leucosporidium creatinivorum</name>
    <dbReference type="NCBI Taxonomy" id="106004"/>
    <lineage>
        <taxon>Eukaryota</taxon>
        <taxon>Fungi</taxon>
        <taxon>Dikarya</taxon>
        <taxon>Basidiomycota</taxon>
        <taxon>Pucciniomycotina</taxon>
        <taxon>Microbotryomycetes</taxon>
        <taxon>Leucosporidiales</taxon>
        <taxon>Leucosporidium</taxon>
    </lineage>
</organism>
<dbReference type="Proteomes" id="UP000193467">
    <property type="component" value="Unassembled WGS sequence"/>
</dbReference>
<evidence type="ECO:0000259" key="2">
    <source>
        <dbReference type="PROSITE" id="PS51038"/>
    </source>
</evidence>
<proteinExistence type="predicted"/>
<protein>
    <recommendedName>
        <fullName evidence="2">BAH domain-containing protein</fullName>
    </recommendedName>
</protein>
<accession>A0A1Y2DD24</accession>
<keyword evidence="4" id="KW-1185">Reference proteome</keyword>
<dbReference type="GO" id="GO:0003682">
    <property type="term" value="F:chromatin binding"/>
    <property type="evidence" value="ECO:0007669"/>
    <property type="project" value="InterPro"/>
</dbReference>
<dbReference type="Gene3D" id="2.30.30.490">
    <property type="match status" value="1"/>
</dbReference>
<dbReference type="InterPro" id="IPR001025">
    <property type="entry name" value="BAH_dom"/>
</dbReference>
<reference evidence="3 4" key="1">
    <citation type="submission" date="2016-07" db="EMBL/GenBank/DDBJ databases">
        <title>Pervasive Adenine N6-methylation of Active Genes in Fungi.</title>
        <authorList>
            <consortium name="DOE Joint Genome Institute"/>
            <person name="Mondo S.J."/>
            <person name="Dannebaum R.O."/>
            <person name="Kuo R.C."/>
            <person name="Labutti K."/>
            <person name="Haridas S."/>
            <person name="Kuo A."/>
            <person name="Salamov A."/>
            <person name="Ahrendt S.R."/>
            <person name="Lipzen A."/>
            <person name="Sullivan W."/>
            <person name="Andreopoulos W.B."/>
            <person name="Clum A."/>
            <person name="Lindquist E."/>
            <person name="Daum C."/>
            <person name="Ramamoorthy G.K."/>
            <person name="Gryganskyi A."/>
            <person name="Culley D."/>
            <person name="Magnuson J.K."/>
            <person name="James T.Y."/>
            <person name="O'Malley M.A."/>
            <person name="Stajich J.E."/>
            <person name="Spatafora J.W."/>
            <person name="Visel A."/>
            <person name="Grigoriev I.V."/>
        </authorList>
    </citation>
    <scope>NUCLEOTIDE SEQUENCE [LARGE SCALE GENOMIC DNA]</scope>
    <source>
        <strain evidence="3 4">62-1032</strain>
    </source>
</reference>
<feature type="compositionally biased region" description="Low complexity" evidence="1">
    <location>
        <begin position="190"/>
        <end position="200"/>
    </location>
</feature>
<dbReference type="InterPro" id="IPR043151">
    <property type="entry name" value="BAH_sf"/>
</dbReference>
<dbReference type="AlphaFoldDB" id="A0A1Y2DD24"/>